<gene>
    <name evidence="1" type="ordered locus">LOC_Os12g34019</name>
</gene>
<name>Q2QPL9_ORYSJ</name>
<evidence type="ECO:0000313" key="1">
    <source>
        <dbReference type="EMBL" id="ABA99230.1"/>
    </source>
</evidence>
<reference evidence="1" key="3">
    <citation type="submission" date="2006-01" db="EMBL/GenBank/DDBJ databases">
        <authorList>
            <person name="Buell R."/>
        </authorList>
    </citation>
    <scope>NUCLEOTIDE SEQUENCE</scope>
</reference>
<reference evidence="1" key="2">
    <citation type="submission" date="2005-04" db="EMBL/GenBank/DDBJ databases">
        <authorList>
            <person name="Buell C.R."/>
            <person name="Wing R.A."/>
            <person name="McCombie W.A."/>
            <person name="Ouyang S."/>
        </authorList>
    </citation>
    <scope>NUCLEOTIDE SEQUENCE</scope>
</reference>
<protein>
    <submittedName>
        <fullName evidence="1">Uncharacterized protein</fullName>
    </submittedName>
</protein>
<sequence length="45" mass="4978">MSSFALHYNVQEIDEAVKLDNPVASQPTTFDLGFDSELHGAVRDI</sequence>
<accession>Q2QPL9</accession>
<reference evidence="1" key="1">
    <citation type="journal article" date="2005" name="BMC Biol.">
        <title>The sequence of rice chromosomes 11 and 12, rich in disease resistance genes and recent gene duplications.</title>
        <authorList>
            <consortium name="The rice chromosomes 11 and 12 sequencing consortia"/>
        </authorList>
    </citation>
    <scope>NUCLEOTIDE SEQUENCE [LARGE SCALE GENOMIC DNA]</scope>
</reference>
<dbReference type="EMBL" id="DP000011">
    <property type="protein sequence ID" value="ABA99230.1"/>
    <property type="molecule type" value="Genomic_DNA"/>
</dbReference>
<dbReference type="AlphaFoldDB" id="Q2QPL9"/>
<proteinExistence type="predicted"/>
<organism evidence="1">
    <name type="scientific">Oryza sativa subsp. japonica</name>
    <name type="common">Rice</name>
    <dbReference type="NCBI Taxonomy" id="39947"/>
    <lineage>
        <taxon>Eukaryota</taxon>
        <taxon>Viridiplantae</taxon>
        <taxon>Streptophyta</taxon>
        <taxon>Embryophyta</taxon>
        <taxon>Tracheophyta</taxon>
        <taxon>Spermatophyta</taxon>
        <taxon>Magnoliopsida</taxon>
        <taxon>Liliopsida</taxon>
        <taxon>Poales</taxon>
        <taxon>Poaceae</taxon>
        <taxon>BOP clade</taxon>
        <taxon>Oryzoideae</taxon>
        <taxon>Oryzeae</taxon>
        <taxon>Oryzinae</taxon>
        <taxon>Oryza</taxon>
        <taxon>Oryza sativa</taxon>
    </lineage>
</organism>